<reference evidence="4" key="1">
    <citation type="submission" date="2017-04" db="EMBL/GenBank/DDBJ databases">
        <authorList>
            <person name="Criscuolo A."/>
        </authorList>
    </citation>
    <scope>NUCLEOTIDE SEQUENCE [LARGE SCALE GENOMIC DNA]</scope>
</reference>
<dbReference type="Proteomes" id="UP000194439">
    <property type="component" value="Unassembled WGS sequence"/>
</dbReference>
<name>A0A1Y6AWC1_9BACI</name>
<organism evidence="3 4">
    <name type="scientific">Bacillus mobilis</name>
    <dbReference type="NCBI Taxonomy" id="2026190"/>
    <lineage>
        <taxon>Bacteria</taxon>
        <taxon>Bacillati</taxon>
        <taxon>Bacillota</taxon>
        <taxon>Bacilli</taxon>
        <taxon>Bacillales</taxon>
        <taxon>Bacillaceae</taxon>
        <taxon>Bacillus</taxon>
        <taxon>Bacillus cereus group</taxon>
    </lineage>
</organism>
<evidence type="ECO:0000313" key="3">
    <source>
        <dbReference type="EMBL" id="SME49615.1"/>
    </source>
</evidence>
<evidence type="ECO:0000259" key="2">
    <source>
        <dbReference type="Pfam" id="PF14470"/>
    </source>
</evidence>
<feature type="domain" description="YokE-like PH" evidence="2">
    <location>
        <begin position="113"/>
        <end position="206"/>
    </location>
</feature>
<evidence type="ECO:0000259" key="1">
    <source>
        <dbReference type="Pfam" id="PF09851"/>
    </source>
</evidence>
<feature type="domain" description="SHOCT" evidence="1">
    <location>
        <begin position="233"/>
        <end position="260"/>
    </location>
</feature>
<dbReference type="Pfam" id="PF14470">
    <property type="entry name" value="bPH_3"/>
    <property type="match status" value="1"/>
</dbReference>
<protein>
    <recommendedName>
        <fullName evidence="5">DUF4428 domain-containing protein</fullName>
    </recommendedName>
</protein>
<accession>A0A1Y6AWC1</accession>
<proteinExistence type="predicted"/>
<dbReference type="InterPro" id="IPR018649">
    <property type="entry name" value="SHOCT"/>
</dbReference>
<dbReference type="EMBL" id="FWZD01000074">
    <property type="protein sequence ID" value="SME49615.1"/>
    <property type="molecule type" value="Genomic_DNA"/>
</dbReference>
<evidence type="ECO:0000313" key="4">
    <source>
        <dbReference type="Proteomes" id="UP000194439"/>
    </source>
</evidence>
<gene>
    <name evidence="3" type="ORF">BACERE00185_05407</name>
</gene>
<sequence>MGFFSLKVQCSVCDNKVGLNRYKVKKSNAWVCPDCLKAAGGLTVVPVNKITIEEIKAMIEEKKAVVDARAEKIAEDPMSTAEGMYQYCVDNNYGSGHNEKWGLKHFGVIEKNLMQGEEVLMAFIGLHNYESATKHDRNFAYTITNKRIMFGQKSLTGEKFKSVAYEKINDITFEKGLLFGVLTIDTPQEKFNIYLDKESATAINNNVHQVLDSLKNSTIETQPVSAPGVSVADELKKFKELLDLGVITEEEFNAKKKQLLNL</sequence>
<dbReference type="Pfam" id="PF09851">
    <property type="entry name" value="SHOCT"/>
    <property type="match status" value="1"/>
</dbReference>
<dbReference type="RefSeq" id="WP_088029961.1">
    <property type="nucleotide sequence ID" value="NZ_FWZD01000074.1"/>
</dbReference>
<evidence type="ECO:0008006" key="5">
    <source>
        <dbReference type="Google" id="ProtNLM"/>
    </source>
</evidence>
<dbReference type="InterPro" id="IPR039519">
    <property type="entry name" value="YokE-like_PH"/>
</dbReference>
<dbReference type="AlphaFoldDB" id="A0A1Y6AWC1"/>